<gene>
    <name evidence="11" type="ORF">SAMN05216353_13339</name>
</gene>
<feature type="active site" description="Acyl-thioester intermediate" evidence="6">
    <location>
        <position position="104"/>
    </location>
</feature>
<feature type="active site" description="Proton acceptor" evidence="6">
    <location>
        <position position="363"/>
    </location>
</feature>
<keyword evidence="3 7" id="KW-0808">Transferase</keyword>
<evidence type="ECO:0000313" key="12">
    <source>
        <dbReference type="Proteomes" id="UP000198897"/>
    </source>
</evidence>
<evidence type="ECO:0000259" key="10">
    <source>
        <dbReference type="Pfam" id="PF02803"/>
    </source>
</evidence>
<evidence type="ECO:0000256" key="2">
    <source>
        <dbReference type="ARBA" id="ARBA00012705"/>
    </source>
</evidence>
<dbReference type="InterPro" id="IPR016039">
    <property type="entry name" value="Thiolase-like"/>
</dbReference>
<dbReference type="PIRSF" id="PIRSF000429">
    <property type="entry name" value="Ac-CoA_Ac_transf"/>
    <property type="match status" value="1"/>
</dbReference>
<evidence type="ECO:0000259" key="9">
    <source>
        <dbReference type="Pfam" id="PF00108"/>
    </source>
</evidence>
<dbReference type="PANTHER" id="PTHR18919:SF107">
    <property type="entry name" value="ACETYL-COA ACETYLTRANSFERASE, CYTOSOLIC"/>
    <property type="match status" value="1"/>
</dbReference>
<dbReference type="Gene3D" id="3.40.47.10">
    <property type="match status" value="2"/>
</dbReference>
<dbReference type="NCBIfam" id="TIGR01930">
    <property type="entry name" value="AcCoA-C-Actrans"/>
    <property type="match status" value="1"/>
</dbReference>
<keyword evidence="4 7" id="KW-0012">Acyltransferase</keyword>
<dbReference type="EC" id="2.3.1.9" evidence="2"/>
<dbReference type="Pfam" id="PF00108">
    <property type="entry name" value="Thiolase_N"/>
    <property type="match status" value="1"/>
</dbReference>
<comment type="similarity">
    <text evidence="1 7">Belongs to the thiolase-like superfamily. Thiolase family.</text>
</comment>
<evidence type="ECO:0000256" key="1">
    <source>
        <dbReference type="ARBA" id="ARBA00010982"/>
    </source>
</evidence>
<feature type="domain" description="Thiolase C-terminal" evidence="10">
    <location>
        <begin position="284"/>
        <end position="405"/>
    </location>
</feature>
<evidence type="ECO:0000256" key="6">
    <source>
        <dbReference type="PIRSR" id="PIRSR000429-1"/>
    </source>
</evidence>
<evidence type="ECO:0000256" key="4">
    <source>
        <dbReference type="ARBA" id="ARBA00023315"/>
    </source>
</evidence>
<dbReference type="Pfam" id="PF02803">
    <property type="entry name" value="Thiolase_C"/>
    <property type="match status" value="1"/>
</dbReference>
<proteinExistence type="inferred from homology"/>
<dbReference type="InterPro" id="IPR020617">
    <property type="entry name" value="Thiolase_C"/>
</dbReference>
<reference evidence="12" key="1">
    <citation type="submission" date="2016-10" db="EMBL/GenBank/DDBJ databases">
        <authorList>
            <person name="Varghese N."/>
            <person name="Submissions S."/>
        </authorList>
    </citation>
    <scope>NUCLEOTIDE SEQUENCE [LARGE SCALE GENOMIC DNA]</scope>
    <source>
        <strain evidence="12">FP5</strain>
    </source>
</reference>
<dbReference type="InterPro" id="IPR002155">
    <property type="entry name" value="Thiolase"/>
</dbReference>
<evidence type="ECO:0000256" key="3">
    <source>
        <dbReference type="ARBA" id="ARBA00022679"/>
    </source>
</evidence>
<keyword evidence="12" id="KW-1185">Reference proteome</keyword>
<dbReference type="PROSITE" id="PS00098">
    <property type="entry name" value="THIOLASE_1"/>
    <property type="match status" value="1"/>
</dbReference>
<feature type="domain" description="Thiolase N-terminal" evidence="9">
    <location>
        <begin position="19"/>
        <end position="275"/>
    </location>
</feature>
<name>A0A1I2QRD3_9BACI</name>
<dbReference type="GO" id="GO:0003985">
    <property type="term" value="F:acetyl-CoA C-acetyltransferase activity"/>
    <property type="evidence" value="ECO:0007669"/>
    <property type="project" value="UniProtKB-EC"/>
</dbReference>
<dbReference type="SUPFAM" id="SSF53901">
    <property type="entry name" value="Thiolase-like"/>
    <property type="match status" value="2"/>
</dbReference>
<dbReference type="InterPro" id="IPR020615">
    <property type="entry name" value="Thiolase_acyl_enz_int_AS"/>
</dbReference>
<dbReference type="CDD" id="cd00751">
    <property type="entry name" value="thiolase"/>
    <property type="match status" value="1"/>
</dbReference>
<protein>
    <recommendedName>
        <fullName evidence="2">acetyl-CoA C-acetyltransferase</fullName>
        <ecNumber evidence="2">2.3.1.9</ecNumber>
    </recommendedName>
    <alternativeName>
        <fullName evidence="5">Acetoacetyl-CoA thiolase</fullName>
    </alternativeName>
</protein>
<dbReference type="InterPro" id="IPR020616">
    <property type="entry name" value="Thiolase_N"/>
</dbReference>
<evidence type="ECO:0000256" key="5">
    <source>
        <dbReference type="ARBA" id="ARBA00030755"/>
    </source>
</evidence>
<sequence length="407" mass="43147">MVVTPLNNKMEGVKNMENIYILEGARTPFGSFGGVLKDVDPTDLGVTVSKEAIKRSGITPEDIDFTVMGNVIHSANNAPYLARHLALKTGIPIQSPAFAVNRLCGSGMQSVISATQSILLEEGSAALVGGTESMSLAPHALRGSRFGTKLAVPKIDDTLWAALTDEYIGGGMGVTAENLAEKHNISREQQDEYATESHKRAAEARNSGRFSEEIVPVEVKSKKSTELVDTDEHIREDTKPEVLAKLKPAFRKEGTVTGGNASGINDGAGAVVVAGERFVEEKNLKPAARIVSWSVAGVEPEYMGIGPVPAIKQALKKAGLTLDDMALVEVNEAFAAQYLSVEKELGLDRSRVNVNGGAIALGHPIGASGTRVLYSLIKELQIRNEKYGVASLCIGGGQGIAMVVEAQ</sequence>
<evidence type="ECO:0000313" key="11">
    <source>
        <dbReference type="EMBL" id="SFG30904.1"/>
    </source>
</evidence>
<dbReference type="GO" id="GO:0006635">
    <property type="term" value="P:fatty acid beta-oxidation"/>
    <property type="evidence" value="ECO:0007669"/>
    <property type="project" value="TreeGrafter"/>
</dbReference>
<accession>A0A1I2QRD3</accession>
<dbReference type="Proteomes" id="UP000198897">
    <property type="component" value="Unassembled WGS sequence"/>
</dbReference>
<evidence type="ECO:0000256" key="7">
    <source>
        <dbReference type="RuleBase" id="RU003557"/>
    </source>
</evidence>
<dbReference type="EMBL" id="FOOG01000033">
    <property type="protein sequence ID" value="SFG30904.1"/>
    <property type="molecule type" value="Genomic_DNA"/>
</dbReference>
<dbReference type="InterPro" id="IPR020610">
    <property type="entry name" value="Thiolase_AS"/>
</dbReference>
<dbReference type="PROSITE" id="PS00737">
    <property type="entry name" value="THIOLASE_2"/>
    <property type="match status" value="1"/>
</dbReference>
<feature type="active site" description="Proton acceptor" evidence="6">
    <location>
        <position position="393"/>
    </location>
</feature>
<dbReference type="PROSITE" id="PS00099">
    <property type="entry name" value="THIOLASE_3"/>
    <property type="match status" value="1"/>
</dbReference>
<dbReference type="FunFam" id="3.40.47.10:FF:000010">
    <property type="entry name" value="Acetyl-CoA acetyltransferase (Thiolase)"/>
    <property type="match status" value="1"/>
</dbReference>
<feature type="region of interest" description="Disordered" evidence="8">
    <location>
        <begin position="188"/>
        <end position="208"/>
    </location>
</feature>
<organism evidence="11 12">
    <name type="scientific">Halobacillus alkaliphilus</name>
    <dbReference type="NCBI Taxonomy" id="396056"/>
    <lineage>
        <taxon>Bacteria</taxon>
        <taxon>Bacillati</taxon>
        <taxon>Bacillota</taxon>
        <taxon>Bacilli</taxon>
        <taxon>Bacillales</taxon>
        <taxon>Bacillaceae</taxon>
        <taxon>Halobacillus</taxon>
    </lineage>
</organism>
<dbReference type="InterPro" id="IPR020613">
    <property type="entry name" value="Thiolase_CS"/>
</dbReference>
<feature type="compositionally biased region" description="Basic and acidic residues" evidence="8">
    <location>
        <begin position="188"/>
        <end position="203"/>
    </location>
</feature>
<evidence type="ECO:0000256" key="8">
    <source>
        <dbReference type="SAM" id="MobiDB-lite"/>
    </source>
</evidence>
<dbReference type="AlphaFoldDB" id="A0A1I2QRD3"/>
<dbReference type="PANTHER" id="PTHR18919">
    <property type="entry name" value="ACETYL-COA C-ACYLTRANSFERASE"/>
    <property type="match status" value="1"/>
</dbReference>